<feature type="compositionally biased region" description="Polar residues" evidence="4">
    <location>
        <begin position="10"/>
        <end position="24"/>
    </location>
</feature>
<protein>
    <recommendedName>
        <fullName evidence="8">PGG domain-containing protein</fullName>
    </recommendedName>
</protein>
<keyword evidence="7" id="KW-1185">Reference proteome</keyword>
<keyword evidence="1" id="KW-0677">Repeat</keyword>
<name>A0A2R6XJ19_MARPO</name>
<dbReference type="Gene3D" id="1.25.40.20">
    <property type="entry name" value="Ankyrin repeat-containing domain"/>
    <property type="match status" value="2"/>
</dbReference>
<reference evidence="7" key="1">
    <citation type="journal article" date="2017" name="Cell">
        <title>Insights into land plant evolution garnered from the Marchantia polymorpha genome.</title>
        <authorList>
            <person name="Bowman J.L."/>
            <person name="Kohchi T."/>
            <person name="Yamato K.T."/>
            <person name="Jenkins J."/>
            <person name="Shu S."/>
            <person name="Ishizaki K."/>
            <person name="Yamaoka S."/>
            <person name="Nishihama R."/>
            <person name="Nakamura Y."/>
            <person name="Berger F."/>
            <person name="Adam C."/>
            <person name="Aki S.S."/>
            <person name="Althoff F."/>
            <person name="Araki T."/>
            <person name="Arteaga-Vazquez M.A."/>
            <person name="Balasubrmanian S."/>
            <person name="Barry K."/>
            <person name="Bauer D."/>
            <person name="Boehm C.R."/>
            <person name="Briginshaw L."/>
            <person name="Caballero-Perez J."/>
            <person name="Catarino B."/>
            <person name="Chen F."/>
            <person name="Chiyoda S."/>
            <person name="Chovatia M."/>
            <person name="Davies K.M."/>
            <person name="Delmans M."/>
            <person name="Demura T."/>
            <person name="Dierschke T."/>
            <person name="Dolan L."/>
            <person name="Dorantes-Acosta A.E."/>
            <person name="Eklund D.M."/>
            <person name="Florent S.N."/>
            <person name="Flores-Sandoval E."/>
            <person name="Fujiyama A."/>
            <person name="Fukuzawa H."/>
            <person name="Galik B."/>
            <person name="Grimanelli D."/>
            <person name="Grimwood J."/>
            <person name="Grossniklaus U."/>
            <person name="Hamada T."/>
            <person name="Haseloff J."/>
            <person name="Hetherington A.J."/>
            <person name="Higo A."/>
            <person name="Hirakawa Y."/>
            <person name="Hundley H.N."/>
            <person name="Ikeda Y."/>
            <person name="Inoue K."/>
            <person name="Inoue S.I."/>
            <person name="Ishida S."/>
            <person name="Jia Q."/>
            <person name="Kakita M."/>
            <person name="Kanazawa T."/>
            <person name="Kawai Y."/>
            <person name="Kawashima T."/>
            <person name="Kennedy M."/>
            <person name="Kinose K."/>
            <person name="Kinoshita T."/>
            <person name="Kohara Y."/>
            <person name="Koide E."/>
            <person name="Komatsu K."/>
            <person name="Kopischke S."/>
            <person name="Kubo M."/>
            <person name="Kyozuka J."/>
            <person name="Lagercrantz U."/>
            <person name="Lin S.S."/>
            <person name="Lindquist E."/>
            <person name="Lipzen A.M."/>
            <person name="Lu C.W."/>
            <person name="De Luna E."/>
            <person name="Martienssen R.A."/>
            <person name="Minamino N."/>
            <person name="Mizutani M."/>
            <person name="Mizutani M."/>
            <person name="Mochizuki N."/>
            <person name="Monte I."/>
            <person name="Mosher R."/>
            <person name="Nagasaki H."/>
            <person name="Nakagami H."/>
            <person name="Naramoto S."/>
            <person name="Nishitani K."/>
            <person name="Ohtani M."/>
            <person name="Okamoto T."/>
            <person name="Okumura M."/>
            <person name="Phillips J."/>
            <person name="Pollak B."/>
            <person name="Reinders A."/>
            <person name="Rovekamp M."/>
            <person name="Sano R."/>
            <person name="Sawa S."/>
            <person name="Schmid M.W."/>
            <person name="Shirakawa M."/>
            <person name="Solano R."/>
            <person name="Spunde A."/>
            <person name="Suetsugu N."/>
            <person name="Sugano S."/>
            <person name="Sugiyama A."/>
            <person name="Sun R."/>
            <person name="Suzuki Y."/>
            <person name="Takenaka M."/>
            <person name="Takezawa D."/>
            <person name="Tomogane H."/>
            <person name="Tsuzuki M."/>
            <person name="Ueda T."/>
            <person name="Umeda M."/>
            <person name="Ward J.M."/>
            <person name="Watanabe Y."/>
            <person name="Yazaki K."/>
            <person name="Yokoyama R."/>
            <person name="Yoshitake Y."/>
            <person name="Yotsui I."/>
            <person name="Zachgo S."/>
            <person name="Schmutz J."/>
        </authorList>
    </citation>
    <scope>NUCLEOTIDE SEQUENCE [LARGE SCALE GENOMIC DNA]</scope>
    <source>
        <strain evidence="7">Tak-1</strain>
    </source>
</reference>
<dbReference type="EMBL" id="KZ772684">
    <property type="protein sequence ID" value="PTQ46103.1"/>
    <property type="molecule type" value="Genomic_DNA"/>
</dbReference>
<dbReference type="Pfam" id="PF12796">
    <property type="entry name" value="Ank_2"/>
    <property type="match status" value="2"/>
</dbReference>
<evidence type="ECO:0008006" key="8">
    <source>
        <dbReference type="Google" id="ProtNLM"/>
    </source>
</evidence>
<feature type="region of interest" description="Disordered" evidence="4">
    <location>
        <begin position="1"/>
        <end position="24"/>
    </location>
</feature>
<dbReference type="Proteomes" id="UP000244005">
    <property type="component" value="Unassembled WGS sequence"/>
</dbReference>
<accession>A0A2R6XJ19</accession>
<feature type="transmembrane region" description="Helical" evidence="5">
    <location>
        <begin position="496"/>
        <end position="517"/>
    </location>
</feature>
<keyword evidence="2 3" id="KW-0040">ANK repeat</keyword>
<evidence type="ECO:0000256" key="5">
    <source>
        <dbReference type="SAM" id="Phobius"/>
    </source>
</evidence>
<evidence type="ECO:0000256" key="3">
    <source>
        <dbReference type="PROSITE-ProRule" id="PRU00023"/>
    </source>
</evidence>
<evidence type="ECO:0000313" key="7">
    <source>
        <dbReference type="Proteomes" id="UP000244005"/>
    </source>
</evidence>
<evidence type="ECO:0000256" key="4">
    <source>
        <dbReference type="SAM" id="MobiDB-lite"/>
    </source>
</evidence>
<evidence type="ECO:0000313" key="6">
    <source>
        <dbReference type="EMBL" id="PTQ46103.1"/>
    </source>
</evidence>
<dbReference type="PANTHER" id="PTHR24198:SF165">
    <property type="entry name" value="ANKYRIN REPEAT-CONTAINING PROTEIN-RELATED"/>
    <property type="match status" value="1"/>
</dbReference>
<evidence type="ECO:0000256" key="1">
    <source>
        <dbReference type="ARBA" id="ARBA00022737"/>
    </source>
</evidence>
<organism evidence="6 7">
    <name type="scientific">Marchantia polymorpha</name>
    <name type="common">Common liverwort</name>
    <name type="synonym">Marchantia aquatica</name>
    <dbReference type="NCBI Taxonomy" id="3197"/>
    <lineage>
        <taxon>Eukaryota</taxon>
        <taxon>Viridiplantae</taxon>
        <taxon>Streptophyta</taxon>
        <taxon>Embryophyta</taxon>
        <taxon>Marchantiophyta</taxon>
        <taxon>Marchantiopsida</taxon>
        <taxon>Marchantiidae</taxon>
        <taxon>Marchantiales</taxon>
        <taxon>Marchantiaceae</taxon>
        <taxon>Marchantia</taxon>
    </lineage>
</organism>
<feature type="transmembrane region" description="Helical" evidence="5">
    <location>
        <begin position="635"/>
        <end position="658"/>
    </location>
</feature>
<dbReference type="Gramene" id="Mp8g02680.1">
    <property type="protein sequence ID" value="Mp8g02680.1.cds1"/>
    <property type="gene ID" value="Mp8g02680"/>
</dbReference>
<keyword evidence="5" id="KW-1133">Transmembrane helix</keyword>
<dbReference type="OrthoDB" id="549650at2759"/>
<dbReference type="PROSITE" id="PS50088">
    <property type="entry name" value="ANK_REPEAT"/>
    <property type="match status" value="2"/>
</dbReference>
<dbReference type="PANTHER" id="PTHR24198">
    <property type="entry name" value="ANKYRIN REPEAT AND PROTEIN KINASE DOMAIN-CONTAINING PROTEIN"/>
    <property type="match status" value="1"/>
</dbReference>
<evidence type="ECO:0000256" key="2">
    <source>
        <dbReference type="ARBA" id="ARBA00023043"/>
    </source>
</evidence>
<dbReference type="SMART" id="SM00248">
    <property type="entry name" value="ANK"/>
    <property type="match status" value="7"/>
</dbReference>
<sequence>MEQKIEDSQEGSTYLLSEGSQPEQRSLGNGDLFLAINVETVRQLPNSAGANATTVGGFTELHHAAAQGKKDKVDAILIEGNLKVEVATSDGITALHIAAYGGHETIVTSLLHWYGKNPGADVNARDNVLGRTALHYAVGGGHQRVVEELIKFPGIDICPEDSVQNLTPLLMEVMKPKGVCSLVIVSTLIDARTDQINRAVCTEARLIDDLPWLLSCPIKLFPSDDVLQKFSSARPKEDFGTSNQKNRNKYREIEENRRRTDGSLLESKWKKMGTVDRQRLDAELMILEDMDRYLKYECSMAGHTIFHLAATQDNAEVLSHLLSNCTSANVNILTADGNGMTPLHCAIRAESTETFLVLMSHREVDVNAVLKSTVNLALPPWTELRLHSWWTRKESERFRFYEATCVSDTPLHLAIRCCRSFTLRRMVMKFCNHPRFQPSIYNESGVLPLDLAWLRSSCSLQFGNSSVHLQSVLDMLERQRGNQPLMNEVNSMKTGALNSVNAVLVAAALLGGVTFSAMLQPPTDKRVKLFFWLTDCMCFYFSMYTIMCCLGTSKTMQQHRHLHITRVLTDTTCTSVRVFYVRKQAQLVFPLVGGVHFGMMAFLAAGWANFAAGLDYFVPDTNDRFSEITISENRIWIRAILLNGYVGFSLFFVIYATLSFSSVLKANFAAGLANIDPDTNERFSPLRGIVLTVYFTLYVGFSLLFVIFAVLQL</sequence>
<keyword evidence="5" id="KW-0472">Membrane</keyword>
<dbReference type="InterPro" id="IPR002110">
    <property type="entry name" value="Ankyrin_rpt"/>
</dbReference>
<dbReference type="AlphaFoldDB" id="A0A2R6XJ19"/>
<proteinExistence type="predicted"/>
<feature type="repeat" description="ANK" evidence="3">
    <location>
        <begin position="129"/>
        <end position="151"/>
    </location>
</feature>
<keyword evidence="5" id="KW-0812">Transmembrane</keyword>
<feature type="transmembrane region" description="Helical" evidence="5">
    <location>
        <begin position="587"/>
        <end position="608"/>
    </location>
</feature>
<dbReference type="SUPFAM" id="SSF48403">
    <property type="entry name" value="Ankyrin repeat"/>
    <property type="match status" value="2"/>
</dbReference>
<feature type="transmembrane region" description="Helical" evidence="5">
    <location>
        <begin position="689"/>
        <end position="711"/>
    </location>
</feature>
<dbReference type="InterPro" id="IPR036770">
    <property type="entry name" value="Ankyrin_rpt-contain_sf"/>
</dbReference>
<feature type="repeat" description="ANK" evidence="3">
    <location>
        <begin position="90"/>
        <end position="127"/>
    </location>
</feature>
<feature type="transmembrane region" description="Helical" evidence="5">
    <location>
        <begin position="529"/>
        <end position="550"/>
    </location>
</feature>
<gene>
    <name evidence="6" type="ORF">MARPO_0012s0060</name>
</gene>
<dbReference type="PROSITE" id="PS50297">
    <property type="entry name" value="ANK_REP_REGION"/>
    <property type="match status" value="2"/>
</dbReference>